<sequence>MAKRPPEEGNEPEPEPGRVGTTWIWSGCKDRLGRGMSVNVQHWNSAADGQLTEAAMRKKIEAQGFRVTKYVYPPGTYFPDHTHAVDKIDGVVSGRFRMTMHGQEAVLGPGDWLEVPRGAVHSAEVIGQEAVVSLDATRK</sequence>
<proteinExistence type="predicted"/>
<feature type="region of interest" description="Disordered" evidence="1">
    <location>
        <begin position="1"/>
        <end position="21"/>
    </location>
</feature>
<dbReference type="Gene3D" id="2.60.120.10">
    <property type="entry name" value="Jelly Rolls"/>
    <property type="match status" value="1"/>
</dbReference>
<gene>
    <name evidence="3" type="primary">Hypp850</name>
    <name evidence="3" type="ORF">BLAG_LOCUS2518</name>
</gene>
<dbReference type="EMBL" id="OV696686">
    <property type="protein sequence ID" value="CAH1233932.1"/>
    <property type="molecule type" value="Genomic_DNA"/>
</dbReference>
<reference evidence="3" key="1">
    <citation type="submission" date="2022-01" db="EMBL/GenBank/DDBJ databases">
        <authorList>
            <person name="Braso-Vives M."/>
        </authorList>
    </citation>
    <scope>NUCLEOTIDE SEQUENCE</scope>
</reference>
<dbReference type="InterPro" id="IPR014710">
    <property type="entry name" value="RmlC-like_jellyroll"/>
</dbReference>
<dbReference type="PANTHER" id="PTHR40112:SF1">
    <property type="entry name" value="H2HPP ISOMERASE"/>
    <property type="match status" value="1"/>
</dbReference>
<feature type="domain" description="Cupin type-2" evidence="2">
    <location>
        <begin position="71"/>
        <end position="134"/>
    </location>
</feature>
<evidence type="ECO:0000259" key="2">
    <source>
        <dbReference type="Pfam" id="PF07883"/>
    </source>
</evidence>
<keyword evidence="4" id="KW-1185">Reference proteome</keyword>
<evidence type="ECO:0000313" key="4">
    <source>
        <dbReference type="Proteomes" id="UP000838412"/>
    </source>
</evidence>
<dbReference type="SUPFAM" id="SSF51182">
    <property type="entry name" value="RmlC-like cupins"/>
    <property type="match status" value="1"/>
</dbReference>
<accession>A0A8J9YQM8</accession>
<evidence type="ECO:0000313" key="3">
    <source>
        <dbReference type="EMBL" id="CAH1233932.1"/>
    </source>
</evidence>
<dbReference type="AlphaFoldDB" id="A0A8J9YQM8"/>
<dbReference type="PANTHER" id="PTHR40112">
    <property type="entry name" value="H2HPP ISOMERASE"/>
    <property type="match status" value="1"/>
</dbReference>
<dbReference type="Pfam" id="PF07883">
    <property type="entry name" value="Cupin_2"/>
    <property type="match status" value="1"/>
</dbReference>
<dbReference type="InterPro" id="IPR013096">
    <property type="entry name" value="Cupin_2"/>
</dbReference>
<evidence type="ECO:0000256" key="1">
    <source>
        <dbReference type="SAM" id="MobiDB-lite"/>
    </source>
</evidence>
<dbReference type="InterPro" id="IPR052535">
    <property type="entry name" value="Bacilysin_H2HPP_isomerase"/>
</dbReference>
<name>A0A8J9YQM8_BRALA</name>
<organism evidence="3 4">
    <name type="scientific">Branchiostoma lanceolatum</name>
    <name type="common">Common lancelet</name>
    <name type="synonym">Amphioxus lanceolatum</name>
    <dbReference type="NCBI Taxonomy" id="7740"/>
    <lineage>
        <taxon>Eukaryota</taxon>
        <taxon>Metazoa</taxon>
        <taxon>Chordata</taxon>
        <taxon>Cephalochordata</taxon>
        <taxon>Leptocardii</taxon>
        <taxon>Amphioxiformes</taxon>
        <taxon>Branchiostomatidae</taxon>
        <taxon>Branchiostoma</taxon>
    </lineage>
</organism>
<dbReference type="OrthoDB" id="1161823at2759"/>
<dbReference type="InterPro" id="IPR011051">
    <property type="entry name" value="RmlC_Cupin_sf"/>
</dbReference>
<dbReference type="Proteomes" id="UP000838412">
    <property type="component" value="Chromosome 1"/>
</dbReference>
<protein>
    <submittedName>
        <fullName evidence="3">Hypp850 protein</fullName>
    </submittedName>
</protein>